<dbReference type="SMART" id="SM00448">
    <property type="entry name" value="REC"/>
    <property type="match status" value="1"/>
</dbReference>
<dbReference type="SUPFAM" id="SSF52172">
    <property type="entry name" value="CheY-like"/>
    <property type="match status" value="1"/>
</dbReference>
<dbReference type="InterPro" id="IPR001789">
    <property type="entry name" value="Sig_transdc_resp-reg_receiver"/>
</dbReference>
<evidence type="ECO:0000259" key="2">
    <source>
        <dbReference type="PROSITE" id="PS50110"/>
    </source>
</evidence>
<reference evidence="3" key="1">
    <citation type="submission" date="2024-05" db="EMBL/GenBank/DDBJ databases">
        <authorList>
            <person name="Bunk B."/>
            <person name="Swiderski J."/>
            <person name="Sproer C."/>
            <person name="Thiel V."/>
        </authorList>
    </citation>
    <scope>NUCLEOTIDE SEQUENCE</scope>
    <source>
        <strain evidence="3">DSM 17735</strain>
    </source>
</reference>
<gene>
    <name evidence="3" type="ORF">ABLV49_19960</name>
</gene>
<dbReference type="InterPro" id="IPR011006">
    <property type="entry name" value="CheY-like_superfamily"/>
</dbReference>
<evidence type="ECO:0000256" key="1">
    <source>
        <dbReference type="PROSITE-ProRule" id="PRU00169"/>
    </source>
</evidence>
<accession>A0AAU7LRB8</accession>
<dbReference type="AlphaFoldDB" id="A0AAU7LRB8"/>
<keyword evidence="1" id="KW-0597">Phosphoprotein</keyword>
<proteinExistence type="predicted"/>
<evidence type="ECO:0000313" key="3">
    <source>
        <dbReference type="EMBL" id="XBP70115.1"/>
    </source>
</evidence>
<dbReference type="Pfam" id="PF00072">
    <property type="entry name" value="Response_reg"/>
    <property type="match status" value="1"/>
</dbReference>
<sequence>METFITYVVEDNPTVLSNLIEALSEIAHVKVTAHSATQSEASQWLERHHASWHLAIVDLFLKQGTGLGVLAACRNRQPYQKMVLLTNYATPEIRLRSVALGADAVFDKSTELDGLLAYCIKQTHKLMLENGQETQRNVLSHPRQSN</sequence>
<name>A0AAU7LRB8_9BURK</name>
<dbReference type="RefSeq" id="WP_349279226.1">
    <property type="nucleotide sequence ID" value="NZ_CBCSCU010000007.1"/>
</dbReference>
<dbReference type="EMBL" id="CP157675">
    <property type="protein sequence ID" value="XBP70115.1"/>
    <property type="molecule type" value="Genomic_DNA"/>
</dbReference>
<dbReference type="CDD" id="cd00156">
    <property type="entry name" value="REC"/>
    <property type="match status" value="1"/>
</dbReference>
<dbReference type="GO" id="GO:0000160">
    <property type="term" value="P:phosphorelay signal transduction system"/>
    <property type="evidence" value="ECO:0007669"/>
    <property type="project" value="InterPro"/>
</dbReference>
<organism evidence="3">
    <name type="scientific">Polaromonas hydrogenivorans</name>
    <dbReference type="NCBI Taxonomy" id="335476"/>
    <lineage>
        <taxon>Bacteria</taxon>
        <taxon>Pseudomonadati</taxon>
        <taxon>Pseudomonadota</taxon>
        <taxon>Betaproteobacteria</taxon>
        <taxon>Burkholderiales</taxon>
        <taxon>Comamonadaceae</taxon>
        <taxon>Polaromonas</taxon>
    </lineage>
</organism>
<feature type="domain" description="Response regulatory" evidence="2">
    <location>
        <begin position="5"/>
        <end position="123"/>
    </location>
</feature>
<dbReference type="Gene3D" id="3.40.50.2300">
    <property type="match status" value="1"/>
</dbReference>
<protein>
    <submittedName>
        <fullName evidence="3">Response regulator</fullName>
    </submittedName>
</protein>
<feature type="modified residue" description="4-aspartylphosphate" evidence="1">
    <location>
        <position position="58"/>
    </location>
</feature>
<dbReference type="PROSITE" id="PS50110">
    <property type="entry name" value="RESPONSE_REGULATORY"/>
    <property type="match status" value="1"/>
</dbReference>